<proteinExistence type="predicted"/>
<dbReference type="AlphaFoldDB" id="A0A4Q0ST19"/>
<comment type="caution">
    <text evidence="1">The sequence shown here is derived from an EMBL/GenBank/DDBJ whole genome shotgun (WGS) entry which is preliminary data.</text>
</comment>
<sequence>MLPEGMTDWTDETLRPLDELARMAFPEGSGVTADTLKRRARKGQLRVYKPGKAFLSTLADVWAMVQGMPVRPAAASDQLGLSTAELSHAALEQAREALRRREEKRIEDEWERKYEARKAAQRKAQPPCKKRPG</sequence>
<evidence type="ECO:0000313" key="2">
    <source>
        <dbReference type="Proteomes" id="UP000290565"/>
    </source>
</evidence>
<organism evidence="1 2">
    <name type="scientific">Bradyrhizobium zhanjiangense</name>
    <dbReference type="NCBI Taxonomy" id="1325107"/>
    <lineage>
        <taxon>Bacteria</taxon>
        <taxon>Pseudomonadati</taxon>
        <taxon>Pseudomonadota</taxon>
        <taxon>Alphaproteobacteria</taxon>
        <taxon>Hyphomicrobiales</taxon>
        <taxon>Nitrobacteraceae</taxon>
        <taxon>Bradyrhizobium</taxon>
    </lineage>
</organism>
<accession>A0A4Q0ST19</accession>
<dbReference type="Proteomes" id="UP000290565">
    <property type="component" value="Unassembled WGS sequence"/>
</dbReference>
<dbReference type="EMBL" id="LBJM01000020">
    <property type="protein sequence ID" value="RXH41311.1"/>
    <property type="molecule type" value="Genomic_DNA"/>
</dbReference>
<reference evidence="1 2" key="1">
    <citation type="submission" date="2015-04" db="EMBL/GenBank/DDBJ databases">
        <title>Comparative genomics of rhizobia nodulating Arachis hypogaea in China.</title>
        <authorList>
            <person name="Li Y."/>
        </authorList>
    </citation>
    <scope>NUCLEOTIDE SEQUENCE [LARGE SCALE GENOMIC DNA]</scope>
    <source>
        <strain evidence="1 2">CCBAU 51787</strain>
    </source>
</reference>
<name>A0A4Q0ST19_9BRAD</name>
<evidence type="ECO:0000313" key="1">
    <source>
        <dbReference type="EMBL" id="RXH41311.1"/>
    </source>
</evidence>
<protein>
    <submittedName>
        <fullName evidence="1">Uncharacterized protein</fullName>
    </submittedName>
</protein>
<gene>
    <name evidence="1" type="ORF">XH94_09000</name>
</gene>